<name>A0A835GYD1_9MAGN</name>
<evidence type="ECO:0000313" key="3">
    <source>
        <dbReference type="Proteomes" id="UP000631114"/>
    </source>
</evidence>
<organism evidence="2 3">
    <name type="scientific">Coptis chinensis</name>
    <dbReference type="NCBI Taxonomy" id="261450"/>
    <lineage>
        <taxon>Eukaryota</taxon>
        <taxon>Viridiplantae</taxon>
        <taxon>Streptophyta</taxon>
        <taxon>Embryophyta</taxon>
        <taxon>Tracheophyta</taxon>
        <taxon>Spermatophyta</taxon>
        <taxon>Magnoliopsida</taxon>
        <taxon>Ranunculales</taxon>
        <taxon>Ranunculaceae</taxon>
        <taxon>Coptidoideae</taxon>
        <taxon>Coptis</taxon>
    </lineage>
</organism>
<gene>
    <name evidence="2" type="ORF">IFM89_007851</name>
</gene>
<dbReference type="AlphaFoldDB" id="A0A835GYD1"/>
<proteinExistence type="predicted"/>
<feature type="compositionally biased region" description="Polar residues" evidence="1">
    <location>
        <begin position="48"/>
        <end position="60"/>
    </location>
</feature>
<accession>A0A835GYD1</accession>
<feature type="region of interest" description="Disordered" evidence="1">
    <location>
        <begin position="111"/>
        <end position="130"/>
    </location>
</feature>
<sequence length="353" mass="39258">MSRVRGPGSVFQNQNFDIPHEGLKKKIDSSILKTSQKKVGGGRKPLQDISNASSNRQKGTTTKKKGLNVAKEEFNIADERFLHDPKKRIAAQKAEIEQNLRDTVLFEHGLLQSDTSPKSEKPKAASTSSVQRYLDLESIPEVQVSGKSVWCPSPMQLDSPLPSASIYELPNLAMLREPEAGVTFQNQNLDFHHEGPASNKMTSSMFKDSQKKVSSGRKQLQDFSNCSSIHQEASTRMSNFSEDFNVAEEGFLHDHSMCIAAQKAQMEQDHYSAFLFDHGLLDSDISESSSNAKEAVEAALGSSRRFLELEPIPELQVCAEDDWCISPIQLDSPPFSPSLFEFPELVLKPDIDD</sequence>
<evidence type="ECO:0000313" key="2">
    <source>
        <dbReference type="EMBL" id="KAF9588162.1"/>
    </source>
</evidence>
<feature type="region of interest" description="Disordered" evidence="1">
    <location>
        <begin position="1"/>
        <end position="68"/>
    </location>
</feature>
<dbReference type="GO" id="GO:0007346">
    <property type="term" value="P:regulation of mitotic cell cycle"/>
    <property type="evidence" value="ECO:0007669"/>
    <property type="project" value="InterPro"/>
</dbReference>
<evidence type="ECO:0000256" key="1">
    <source>
        <dbReference type="SAM" id="MobiDB-lite"/>
    </source>
</evidence>
<dbReference type="InterPro" id="IPR039326">
    <property type="entry name" value="Patronus"/>
</dbReference>
<dbReference type="Proteomes" id="UP000631114">
    <property type="component" value="Unassembled WGS sequence"/>
</dbReference>
<dbReference type="PANTHER" id="PTHR35125:SF1">
    <property type="entry name" value="PROTEIN PATRONUS 2"/>
    <property type="match status" value="1"/>
</dbReference>
<dbReference type="PANTHER" id="PTHR35125">
    <property type="entry name" value="NEURON NAVIGATOR 1-LIKE-RELATED"/>
    <property type="match status" value="1"/>
</dbReference>
<comment type="caution">
    <text evidence="2">The sequence shown here is derived from an EMBL/GenBank/DDBJ whole genome shotgun (WGS) entry which is preliminary data.</text>
</comment>
<dbReference type="OrthoDB" id="1916925at2759"/>
<feature type="compositionally biased region" description="Basic and acidic residues" evidence="1">
    <location>
        <begin position="18"/>
        <end position="28"/>
    </location>
</feature>
<reference evidence="2 3" key="1">
    <citation type="submission" date="2020-10" db="EMBL/GenBank/DDBJ databases">
        <title>The Coptis chinensis genome and diversification of protoberbering-type alkaloids.</title>
        <authorList>
            <person name="Wang B."/>
            <person name="Shu S."/>
            <person name="Song C."/>
            <person name="Liu Y."/>
        </authorList>
    </citation>
    <scope>NUCLEOTIDE SEQUENCE [LARGE SCALE GENOMIC DNA]</scope>
    <source>
        <strain evidence="2">HL-2020</strain>
        <tissue evidence="2">Leaf</tissue>
    </source>
</reference>
<keyword evidence="3" id="KW-1185">Reference proteome</keyword>
<protein>
    <submittedName>
        <fullName evidence="2">Uncharacterized protein</fullName>
    </submittedName>
</protein>
<dbReference type="EMBL" id="JADFTS010000009">
    <property type="protein sequence ID" value="KAF9588162.1"/>
    <property type="molecule type" value="Genomic_DNA"/>
</dbReference>